<evidence type="ECO:0008006" key="4">
    <source>
        <dbReference type="Google" id="ProtNLM"/>
    </source>
</evidence>
<organism evidence="2 3">
    <name type="scientific">Corynebacterium pseudokroppenstedtii</name>
    <dbReference type="NCBI Taxonomy" id="2804917"/>
    <lineage>
        <taxon>Bacteria</taxon>
        <taxon>Bacillati</taxon>
        <taxon>Actinomycetota</taxon>
        <taxon>Actinomycetes</taxon>
        <taxon>Mycobacteriales</taxon>
        <taxon>Corynebacteriaceae</taxon>
        <taxon>Corynebacterium</taxon>
    </lineage>
</organism>
<reference evidence="2 3" key="1">
    <citation type="submission" date="2023-10" db="EMBL/GenBank/DDBJ databases">
        <title>complete genome sequence of Corynebacterium pseudokroppenstedtii P15-C1.</title>
        <authorList>
            <person name="Bruggemann H."/>
            <person name="Poehlein A."/>
        </authorList>
    </citation>
    <scope>NUCLEOTIDE SEQUENCE [LARGE SCALE GENOMIC DNA]</scope>
    <source>
        <strain evidence="2 3">P15_C1</strain>
    </source>
</reference>
<proteinExistence type="predicted"/>
<name>A0AAU0PXT7_9CORY</name>
<feature type="transmembrane region" description="Helical" evidence="1">
    <location>
        <begin position="41"/>
        <end position="62"/>
    </location>
</feature>
<evidence type="ECO:0000256" key="1">
    <source>
        <dbReference type="SAM" id="Phobius"/>
    </source>
</evidence>
<protein>
    <recommendedName>
        <fullName evidence="4">Secreted protein</fullName>
    </recommendedName>
</protein>
<dbReference type="AlphaFoldDB" id="A0AAU0PXT7"/>
<dbReference type="RefSeq" id="WP_204087763.1">
    <property type="nucleotide sequence ID" value="NZ_CP137757.1"/>
</dbReference>
<keyword evidence="1" id="KW-0812">Transmembrane</keyword>
<evidence type="ECO:0000313" key="2">
    <source>
        <dbReference type="EMBL" id="WPF25009.1"/>
    </source>
</evidence>
<keyword evidence="1" id="KW-1133">Transmembrane helix</keyword>
<keyword evidence="1" id="KW-0472">Membrane</keyword>
<accession>A0AAU0PXT7</accession>
<keyword evidence="3" id="KW-1185">Reference proteome</keyword>
<evidence type="ECO:0000313" key="3">
    <source>
        <dbReference type="Proteomes" id="UP001174314"/>
    </source>
</evidence>
<sequence>MSSATKRILGVGVVGILMIIVAFVGGVIIGTDNATTASSAFLDMLFIGGLGAIFGAIFAGIFKKTSAHVKSVLGIVGLVVALFCQSSHGPATRLARDLCSSASDVSSSESSDHVRHTSVDQISKRPLARLAHRVAFWFNALQAGQMCPVRTPSSTLN</sequence>
<dbReference type="KEGG" id="cpsk:Q0N40_00095"/>
<gene>
    <name evidence="2" type="ORF">Q0N40_00095</name>
</gene>
<dbReference type="EMBL" id="CP137757">
    <property type="protein sequence ID" value="WPF25009.1"/>
    <property type="molecule type" value="Genomic_DNA"/>
</dbReference>
<dbReference type="Proteomes" id="UP001174314">
    <property type="component" value="Chromosome"/>
</dbReference>
<feature type="transmembrane region" description="Helical" evidence="1">
    <location>
        <begin position="7"/>
        <end position="29"/>
    </location>
</feature>